<dbReference type="EMBL" id="WIUZ02000002">
    <property type="protein sequence ID" value="KAF9790400.1"/>
    <property type="molecule type" value="Genomic_DNA"/>
</dbReference>
<dbReference type="AlphaFoldDB" id="A0A9P6LB10"/>
<reference evidence="2" key="1">
    <citation type="journal article" date="2020" name="Nat. Commun.">
        <title>Large-scale genome sequencing of mycorrhizal fungi provides insights into the early evolution of symbiotic traits.</title>
        <authorList>
            <person name="Miyauchi S."/>
            <person name="Kiss E."/>
            <person name="Kuo A."/>
            <person name="Drula E."/>
            <person name="Kohler A."/>
            <person name="Sanchez-Garcia M."/>
            <person name="Morin E."/>
            <person name="Andreopoulos B."/>
            <person name="Barry K.W."/>
            <person name="Bonito G."/>
            <person name="Buee M."/>
            <person name="Carver A."/>
            <person name="Chen C."/>
            <person name="Cichocki N."/>
            <person name="Clum A."/>
            <person name="Culley D."/>
            <person name="Crous P.W."/>
            <person name="Fauchery L."/>
            <person name="Girlanda M."/>
            <person name="Hayes R.D."/>
            <person name="Keri Z."/>
            <person name="LaButti K."/>
            <person name="Lipzen A."/>
            <person name="Lombard V."/>
            <person name="Magnuson J."/>
            <person name="Maillard F."/>
            <person name="Murat C."/>
            <person name="Nolan M."/>
            <person name="Ohm R.A."/>
            <person name="Pangilinan J."/>
            <person name="Pereira M.F."/>
            <person name="Perotto S."/>
            <person name="Peter M."/>
            <person name="Pfister S."/>
            <person name="Riley R."/>
            <person name="Sitrit Y."/>
            <person name="Stielow J.B."/>
            <person name="Szollosi G."/>
            <person name="Zifcakova L."/>
            <person name="Stursova M."/>
            <person name="Spatafora J.W."/>
            <person name="Tedersoo L."/>
            <person name="Vaario L.M."/>
            <person name="Yamada A."/>
            <person name="Yan M."/>
            <person name="Wang P."/>
            <person name="Xu J."/>
            <person name="Bruns T."/>
            <person name="Baldrian P."/>
            <person name="Vilgalys R."/>
            <person name="Dunand C."/>
            <person name="Henrissat B."/>
            <person name="Grigoriev I.V."/>
            <person name="Hibbett D."/>
            <person name="Nagy L.G."/>
            <person name="Martin F.M."/>
        </authorList>
    </citation>
    <scope>NUCLEOTIDE SEQUENCE</scope>
    <source>
        <strain evidence="2">UH-Tt-Lm1</strain>
    </source>
</reference>
<organism evidence="2 3">
    <name type="scientific">Thelephora terrestris</name>
    <dbReference type="NCBI Taxonomy" id="56493"/>
    <lineage>
        <taxon>Eukaryota</taxon>
        <taxon>Fungi</taxon>
        <taxon>Dikarya</taxon>
        <taxon>Basidiomycota</taxon>
        <taxon>Agaricomycotina</taxon>
        <taxon>Agaricomycetes</taxon>
        <taxon>Thelephorales</taxon>
        <taxon>Thelephoraceae</taxon>
        <taxon>Thelephora</taxon>
    </lineage>
</organism>
<reference evidence="2" key="2">
    <citation type="submission" date="2020-11" db="EMBL/GenBank/DDBJ databases">
        <authorList>
            <consortium name="DOE Joint Genome Institute"/>
            <person name="Kuo A."/>
            <person name="Miyauchi S."/>
            <person name="Kiss E."/>
            <person name="Drula E."/>
            <person name="Kohler A."/>
            <person name="Sanchez-Garcia M."/>
            <person name="Andreopoulos B."/>
            <person name="Barry K.W."/>
            <person name="Bonito G."/>
            <person name="Buee M."/>
            <person name="Carver A."/>
            <person name="Chen C."/>
            <person name="Cichocki N."/>
            <person name="Clum A."/>
            <person name="Culley D."/>
            <person name="Crous P.W."/>
            <person name="Fauchery L."/>
            <person name="Girlanda M."/>
            <person name="Hayes R."/>
            <person name="Keri Z."/>
            <person name="Labutti K."/>
            <person name="Lipzen A."/>
            <person name="Lombard V."/>
            <person name="Magnuson J."/>
            <person name="Maillard F."/>
            <person name="Morin E."/>
            <person name="Murat C."/>
            <person name="Nolan M."/>
            <person name="Ohm R."/>
            <person name="Pangilinan J."/>
            <person name="Pereira M."/>
            <person name="Perotto S."/>
            <person name="Peter M."/>
            <person name="Riley R."/>
            <person name="Sitrit Y."/>
            <person name="Stielow B."/>
            <person name="Szollosi G."/>
            <person name="Zifcakova L."/>
            <person name="Stursova M."/>
            <person name="Spatafora J.W."/>
            <person name="Tedersoo L."/>
            <person name="Vaario L.-M."/>
            <person name="Yamada A."/>
            <person name="Yan M."/>
            <person name="Wang P."/>
            <person name="Xu J."/>
            <person name="Bruns T."/>
            <person name="Baldrian P."/>
            <person name="Vilgalys R."/>
            <person name="Henrissat B."/>
            <person name="Grigoriev I.V."/>
            <person name="Hibbett D."/>
            <person name="Nagy L.G."/>
            <person name="Martin F.M."/>
        </authorList>
    </citation>
    <scope>NUCLEOTIDE SEQUENCE</scope>
    <source>
        <strain evidence="2">UH-Tt-Lm1</strain>
    </source>
</reference>
<evidence type="ECO:0000313" key="2">
    <source>
        <dbReference type="EMBL" id="KAF9790400.1"/>
    </source>
</evidence>
<name>A0A9P6LB10_9AGAM</name>
<feature type="region of interest" description="Disordered" evidence="1">
    <location>
        <begin position="134"/>
        <end position="159"/>
    </location>
</feature>
<evidence type="ECO:0000313" key="3">
    <source>
        <dbReference type="Proteomes" id="UP000736335"/>
    </source>
</evidence>
<accession>A0A9P6LB10</accession>
<comment type="caution">
    <text evidence="2">The sequence shown here is derived from an EMBL/GenBank/DDBJ whole genome shotgun (WGS) entry which is preliminary data.</text>
</comment>
<proteinExistence type="predicted"/>
<gene>
    <name evidence="2" type="ORF">BJ322DRAFT_1017121</name>
</gene>
<sequence length="250" mass="27826">MRDDRTHETPIQVYQLYAGLLDKQLGQTEPLPSVSWNWLPVSATEYASPTRRQGSTSWVEGNRLPHRLDPRTQAMPSSRPLPSLRTTRGRKGIPGRWKWGGVTECMMPEPTAALQTERGIQQLVISVPGSKRKAANKMGVKFPDPRTQGSRKPRVGTGGVKPALSSVVVKSAVVSLRPSAYVGQTARSSACKTMIKIKTSIDCRAQMHLKRLLALPVKPKSASVWAFVESLMRWAIKQRCKYRLEPENCV</sequence>
<feature type="region of interest" description="Disordered" evidence="1">
    <location>
        <begin position="46"/>
        <end position="95"/>
    </location>
</feature>
<protein>
    <submittedName>
        <fullName evidence="2">Uncharacterized protein</fullName>
    </submittedName>
</protein>
<evidence type="ECO:0000256" key="1">
    <source>
        <dbReference type="SAM" id="MobiDB-lite"/>
    </source>
</evidence>
<feature type="compositionally biased region" description="Polar residues" evidence="1">
    <location>
        <begin position="46"/>
        <end position="59"/>
    </location>
</feature>
<dbReference type="Proteomes" id="UP000736335">
    <property type="component" value="Unassembled WGS sequence"/>
</dbReference>
<keyword evidence="3" id="KW-1185">Reference proteome</keyword>